<dbReference type="PANTHER" id="PTHR21700:SF126">
    <property type="entry name" value="TRANSTHYRETIN-LIKE FAMILY PROTEIN"/>
    <property type="match status" value="1"/>
</dbReference>
<organism evidence="6 7">
    <name type="scientific">Oesophagostomum dentatum</name>
    <name type="common">Nodular worm</name>
    <dbReference type="NCBI Taxonomy" id="61180"/>
    <lineage>
        <taxon>Eukaryota</taxon>
        <taxon>Metazoa</taxon>
        <taxon>Ecdysozoa</taxon>
        <taxon>Nematoda</taxon>
        <taxon>Chromadorea</taxon>
        <taxon>Rhabditida</taxon>
        <taxon>Rhabditina</taxon>
        <taxon>Rhabditomorpha</taxon>
        <taxon>Strongyloidea</taxon>
        <taxon>Strongylidae</taxon>
        <taxon>Oesophagostomum</taxon>
    </lineage>
</organism>
<gene>
    <name evidence="6" type="ORF">OESDEN_11856</name>
</gene>
<evidence type="ECO:0000313" key="7">
    <source>
        <dbReference type="Proteomes" id="UP000053660"/>
    </source>
</evidence>
<evidence type="ECO:0000313" key="6">
    <source>
        <dbReference type="EMBL" id="KHJ88352.1"/>
    </source>
</evidence>
<dbReference type="Gene3D" id="2.60.40.3330">
    <property type="match status" value="1"/>
</dbReference>
<evidence type="ECO:0000256" key="2">
    <source>
        <dbReference type="ARBA" id="ARBA00010112"/>
    </source>
</evidence>
<dbReference type="InterPro" id="IPR001534">
    <property type="entry name" value="Transthyretin-like"/>
</dbReference>
<evidence type="ECO:0000256" key="5">
    <source>
        <dbReference type="SAM" id="SignalP"/>
    </source>
</evidence>
<dbReference type="InterPro" id="IPR038479">
    <property type="entry name" value="Transthyretin-like_sf"/>
</dbReference>
<reference evidence="6 7" key="1">
    <citation type="submission" date="2014-03" db="EMBL/GenBank/DDBJ databases">
        <title>Draft genome of the hookworm Oesophagostomum dentatum.</title>
        <authorList>
            <person name="Mitreva M."/>
        </authorList>
    </citation>
    <scope>NUCLEOTIDE SEQUENCE [LARGE SCALE GENOMIC DNA]</scope>
    <source>
        <strain evidence="6 7">OD-Hann</strain>
    </source>
</reference>
<dbReference type="OrthoDB" id="10503021at2759"/>
<comment type="subcellular location">
    <subcellularLocation>
        <location evidence="1">Secreted</location>
    </subcellularLocation>
</comment>
<protein>
    <submittedName>
        <fullName evidence="6">Transthyretin-like family protein</fullName>
    </submittedName>
</protein>
<feature type="chain" id="PRO_5002065145" evidence="5">
    <location>
        <begin position="17"/>
        <end position="98"/>
    </location>
</feature>
<evidence type="ECO:0000256" key="3">
    <source>
        <dbReference type="ARBA" id="ARBA00022525"/>
    </source>
</evidence>
<accession>A0A0B1SXV7</accession>
<dbReference type="GO" id="GO:0005576">
    <property type="term" value="C:extracellular region"/>
    <property type="evidence" value="ECO:0007669"/>
    <property type="project" value="UniProtKB-SubCell"/>
</dbReference>
<name>A0A0B1SXV7_OESDE</name>
<dbReference type="GO" id="GO:0009986">
    <property type="term" value="C:cell surface"/>
    <property type="evidence" value="ECO:0007669"/>
    <property type="project" value="InterPro"/>
</dbReference>
<dbReference type="AlphaFoldDB" id="A0A0B1SXV7"/>
<feature type="signal peptide" evidence="5">
    <location>
        <begin position="1"/>
        <end position="16"/>
    </location>
</feature>
<proteinExistence type="inferred from homology"/>
<dbReference type="Proteomes" id="UP000053660">
    <property type="component" value="Unassembled WGS sequence"/>
</dbReference>
<keyword evidence="7" id="KW-1185">Reference proteome</keyword>
<evidence type="ECO:0000256" key="1">
    <source>
        <dbReference type="ARBA" id="ARBA00004613"/>
    </source>
</evidence>
<dbReference type="PANTHER" id="PTHR21700">
    <property type="entry name" value="TRANSTHYRETIN-LIKE FAMILY PROTEIN-RELATED"/>
    <property type="match status" value="1"/>
</dbReference>
<dbReference type="EMBL" id="KN555999">
    <property type="protein sequence ID" value="KHJ88352.1"/>
    <property type="molecule type" value="Genomic_DNA"/>
</dbReference>
<sequence>MQQIFLLLATALCCSAMRLQAVGVTGRLMCGSKPASNVRVKLWEEDEGPDPDDLLDQGYTNATGHFRLQVRVDLQKRWICSGFTNEQMKNEEHFSLPT</sequence>
<comment type="similarity">
    <text evidence="2">Belongs to the nematode transthyretin-like family.</text>
</comment>
<keyword evidence="3" id="KW-0964">Secreted</keyword>
<evidence type="ECO:0000256" key="4">
    <source>
        <dbReference type="ARBA" id="ARBA00022729"/>
    </source>
</evidence>
<keyword evidence="4 5" id="KW-0732">Signal</keyword>
<dbReference type="Pfam" id="PF01060">
    <property type="entry name" value="TTR-52"/>
    <property type="match status" value="1"/>
</dbReference>